<evidence type="ECO:0000259" key="1">
    <source>
        <dbReference type="PROSITE" id="PS51766"/>
    </source>
</evidence>
<keyword evidence="3" id="KW-1185">Reference proteome</keyword>
<dbReference type="EMBL" id="JAHUZB010000004">
    <property type="protein sequence ID" value="MBV7391508.1"/>
    <property type="molecule type" value="Genomic_DNA"/>
</dbReference>
<dbReference type="InterPro" id="IPR002105">
    <property type="entry name" value="Dockerin_1_rpt"/>
</dbReference>
<proteinExistence type="predicted"/>
<feature type="domain" description="Dockerin" evidence="1">
    <location>
        <begin position="345"/>
        <end position="410"/>
    </location>
</feature>
<dbReference type="InterPro" id="IPR016134">
    <property type="entry name" value="Dockerin_dom"/>
</dbReference>
<evidence type="ECO:0000313" key="3">
    <source>
        <dbReference type="Proteomes" id="UP000774130"/>
    </source>
</evidence>
<dbReference type="Pfam" id="PF07523">
    <property type="entry name" value="Big_3"/>
    <property type="match status" value="2"/>
</dbReference>
<reference evidence="2 3" key="1">
    <citation type="submission" date="2021-06" db="EMBL/GenBank/DDBJ databases">
        <title>Enterococcus alishanensis sp. nov., a novel lactic acid bacterium isolated from fresh coffee beans.</title>
        <authorList>
            <person name="Chen Y.-S."/>
        </authorList>
    </citation>
    <scope>NUCLEOTIDE SEQUENCE [LARGE SCALE GENOMIC DNA]</scope>
    <source>
        <strain evidence="2 3">ALS3</strain>
    </source>
</reference>
<dbReference type="PROSITE" id="PS51766">
    <property type="entry name" value="DOCKERIN"/>
    <property type="match status" value="1"/>
</dbReference>
<dbReference type="Pfam" id="PF00404">
    <property type="entry name" value="Dockerin_1"/>
    <property type="match status" value="1"/>
</dbReference>
<evidence type="ECO:0000313" key="2">
    <source>
        <dbReference type="EMBL" id="MBV7391508.1"/>
    </source>
</evidence>
<dbReference type="InterPro" id="IPR018247">
    <property type="entry name" value="EF_Hand_1_Ca_BS"/>
</dbReference>
<protein>
    <submittedName>
        <fullName evidence="2">Bacterial Ig-like domain-containing protein</fullName>
    </submittedName>
</protein>
<gene>
    <name evidence="2" type="ORF">KUA55_12530</name>
</gene>
<dbReference type="CDD" id="cd14256">
    <property type="entry name" value="Dockerin_I"/>
    <property type="match status" value="1"/>
</dbReference>
<dbReference type="PROSITE" id="PS00018">
    <property type="entry name" value="EF_HAND_1"/>
    <property type="match status" value="2"/>
</dbReference>
<dbReference type="Proteomes" id="UP000774130">
    <property type="component" value="Unassembled WGS sequence"/>
</dbReference>
<comment type="caution">
    <text evidence="2">The sequence shown here is derived from an EMBL/GenBank/DDBJ whole genome shotgun (WGS) entry which is preliminary data.</text>
</comment>
<organism evidence="2 3">
    <name type="scientific">Enterococcus alishanensis</name>
    <dbReference type="NCBI Taxonomy" id="1303817"/>
    <lineage>
        <taxon>Bacteria</taxon>
        <taxon>Bacillati</taxon>
        <taxon>Bacillota</taxon>
        <taxon>Bacilli</taxon>
        <taxon>Lactobacillales</taxon>
        <taxon>Enterococcaceae</taxon>
        <taxon>Enterococcus</taxon>
    </lineage>
</organism>
<name>A0ABS6TF48_9ENTE</name>
<dbReference type="RefSeq" id="WP_218326711.1">
    <property type="nucleotide sequence ID" value="NZ_JAHUZB010000004.1"/>
</dbReference>
<accession>A0ABS6TF48</accession>
<dbReference type="InterPro" id="IPR022038">
    <property type="entry name" value="Ig-like_bact"/>
</dbReference>
<sequence>MKKKYLLMTTLIFLSQLTSPINTLATIENSQEYKVADNSDSEAIDDWMPDKNVQNIVMTALGVPTVNSITKDLMNQLTSFSAEQSTFTSFEGLQYATNLDTLSLVSCQLPSDFKLSFFAENIPKLKTLRISNSGLSDINLSGYITFYNLDTLDFSKNNLSGTLTDFNQFGWALQLTDFNVADNNLSGGLITDLVPIPAIDAIDKTIKVGDKWEAADNFVSAQDLNGDILNLDQLVVSGEVDTDTPGDYEVVYTRNFENTWNNYIYKKVIIHVLTDPTLEVQNMQIFKGSKWSPKDNFISATNEYGVKIPFENVQVSGSVDTNIPGEYNLTYSYGSIEKNVVVEVLNYLLGDINKDGVVDLDDLIALKAYLNDGALSEGVSEDYVKKAGDLNSDGVVDLDDLVALANILNG</sequence>